<dbReference type="GO" id="GO:0008061">
    <property type="term" value="F:chitin binding"/>
    <property type="evidence" value="ECO:0007669"/>
    <property type="project" value="InterPro"/>
</dbReference>
<feature type="signal peptide" evidence="8">
    <location>
        <begin position="1"/>
        <end position="24"/>
    </location>
</feature>
<dbReference type="OrthoDB" id="76388at2759"/>
<dbReference type="PANTHER" id="PTHR11177">
    <property type="entry name" value="CHITINASE"/>
    <property type="match status" value="1"/>
</dbReference>
<evidence type="ECO:0000256" key="5">
    <source>
        <dbReference type="ARBA" id="ARBA00023295"/>
    </source>
</evidence>
<sequence length="484" mass="52910">MASPETLAPLILAIICSIVSSCESNFPSVLFPSYSHPTPPSSYPAYPPPDNNEPVSPSPSPAYFLPEPVTPSYPAVPATPSYPPQTAHPMKPAPSPSAVPAYPGVPASSPPLPTPAASPVSYPPVPAPPEPYPSPPDHKGIKGAYWPSFDGFEASSIDTSYFTHIFYAFLLPDPVTFKLNVTPFDQQKIPGFIQNLRTRNPPVKTLLSMGGGGSDAIALIFANLSGAQETRKVFIDSTIEVARTYGFDGLDLDWEYPANDQEMINLALLVKEWHEALVHEASASGKPRLLLTAAVYYSSQFTTFGLPRSYPADSINKYVDWINPMCYDYHGTWENFTGPNAALYDPKSNVSTSFGIGSWIQAGVSPKKLVMGLPLYGRTWKLLDPNVNGIGARAVGKGPEDGILDYYQVLEFNKENNAIVNFDGQTVSYYSYAGGFWVGYDDSITIDWKVQFARSRGLGGYFFWALGQDKDWIISKQASNSWDR</sequence>
<keyword evidence="11" id="KW-1185">Reference proteome</keyword>
<protein>
    <recommendedName>
        <fullName evidence="9">GH18 domain-containing protein</fullName>
    </recommendedName>
</protein>
<dbReference type="AlphaFoldDB" id="A0A2K2A8M3"/>
<feature type="domain" description="GH18" evidence="9">
    <location>
        <begin position="140"/>
        <end position="484"/>
    </location>
</feature>
<dbReference type="SMART" id="SM00636">
    <property type="entry name" value="Glyco_18"/>
    <property type="match status" value="1"/>
</dbReference>
<dbReference type="PRINTS" id="PR01217">
    <property type="entry name" value="PRICHEXTENSN"/>
</dbReference>
<dbReference type="InterPro" id="IPR001579">
    <property type="entry name" value="Glyco_hydro_18_chit_AS"/>
</dbReference>
<dbReference type="InterPro" id="IPR001223">
    <property type="entry name" value="Glyco_hydro18_cat"/>
</dbReference>
<dbReference type="GO" id="GO:0006032">
    <property type="term" value="P:chitin catabolic process"/>
    <property type="evidence" value="ECO:0000318"/>
    <property type="project" value="GO_Central"/>
</dbReference>
<evidence type="ECO:0000256" key="7">
    <source>
        <dbReference type="SAM" id="MobiDB-lite"/>
    </source>
</evidence>
<evidence type="ECO:0000256" key="1">
    <source>
        <dbReference type="ARBA" id="ARBA00008682"/>
    </source>
</evidence>
<evidence type="ECO:0000256" key="2">
    <source>
        <dbReference type="ARBA" id="ARBA00022729"/>
    </source>
</evidence>
<keyword evidence="5 6" id="KW-0326">Glycosidase</keyword>
<dbReference type="Proteomes" id="UP000006729">
    <property type="component" value="Chromosome 6"/>
</dbReference>
<evidence type="ECO:0000256" key="8">
    <source>
        <dbReference type="SAM" id="SignalP"/>
    </source>
</evidence>
<dbReference type="GO" id="GO:0004568">
    <property type="term" value="F:chitinase activity"/>
    <property type="evidence" value="ECO:0000318"/>
    <property type="project" value="GO_Central"/>
</dbReference>
<keyword evidence="2 8" id="KW-0732">Signal</keyword>
<dbReference type="InterPro" id="IPR011583">
    <property type="entry name" value="Chitinase_II/V-like_cat"/>
</dbReference>
<dbReference type="GO" id="GO:0005576">
    <property type="term" value="C:extracellular region"/>
    <property type="evidence" value="ECO:0000318"/>
    <property type="project" value="GO_Central"/>
</dbReference>
<dbReference type="InterPro" id="IPR017853">
    <property type="entry name" value="GH"/>
</dbReference>
<evidence type="ECO:0000256" key="6">
    <source>
        <dbReference type="RuleBase" id="RU000489"/>
    </source>
</evidence>
<feature type="region of interest" description="Disordered" evidence="7">
    <location>
        <begin position="41"/>
        <end position="61"/>
    </location>
</feature>
<dbReference type="CDD" id="cd02879">
    <property type="entry name" value="GH18_plant_chitinase_class_V"/>
    <property type="match status" value="1"/>
</dbReference>
<evidence type="ECO:0000256" key="3">
    <source>
        <dbReference type="ARBA" id="ARBA00022801"/>
    </source>
</evidence>
<name>A0A2K2A8M3_POPTR</name>
<dbReference type="Gene3D" id="3.10.50.10">
    <property type="match status" value="1"/>
</dbReference>
<dbReference type="InParanoid" id="A0A2K2A8M3"/>
<evidence type="ECO:0000256" key="4">
    <source>
        <dbReference type="ARBA" id="ARBA00023180"/>
    </source>
</evidence>
<dbReference type="Gene3D" id="3.20.20.80">
    <property type="entry name" value="Glycosidases"/>
    <property type="match status" value="1"/>
</dbReference>
<dbReference type="Gramene" id="Potri.006G261800.1.v4.1">
    <property type="protein sequence ID" value="Potri.006G261800.1.v4.1"/>
    <property type="gene ID" value="Potri.006G261800.v4.1"/>
</dbReference>
<reference evidence="10 11" key="1">
    <citation type="journal article" date="2006" name="Science">
        <title>The genome of black cottonwood, Populus trichocarpa (Torr. &amp; Gray).</title>
        <authorList>
            <person name="Tuskan G.A."/>
            <person name="Difazio S."/>
            <person name="Jansson S."/>
            <person name="Bohlmann J."/>
            <person name="Grigoriev I."/>
            <person name="Hellsten U."/>
            <person name="Putnam N."/>
            <person name="Ralph S."/>
            <person name="Rombauts S."/>
            <person name="Salamov A."/>
            <person name="Schein J."/>
            <person name="Sterck L."/>
            <person name="Aerts A."/>
            <person name="Bhalerao R.R."/>
            <person name="Bhalerao R.P."/>
            <person name="Blaudez D."/>
            <person name="Boerjan W."/>
            <person name="Brun A."/>
            <person name="Brunner A."/>
            <person name="Busov V."/>
            <person name="Campbell M."/>
            <person name="Carlson J."/>
            <person name="Chalot M."/>
            <person name="Chapman J."/>
            <person name="Chen G.L."/>
            <person name="Cooper D."/>
            <person name="Coutinho P.M."/>
            <person name="Couturier J."/>
            <person name="Covert S."/>
            <person name="Cronk Q."/>
            <person name="Cunningham R."/>
            <person name="Davis J."/>
            <person name="Degroeve S."/>
            <person name="Dejardin A."/>
            <person name="Depamphilis C."/>
            <person name="Detter J."/>
            <person name="Dirks B."/>
            <person name="Dubchak I."/>
            <person name="Duplessis S."/>
            <person name="Ehlting J."/>
            <person name="Ellis B."/>
            <person name="Gendler K."/>
            <person name="Goodstein D."/>
            <person name="Gribskov M."/>
            <person name="Grimwood J."/>
            <person name="Groover A."/>
            <person name="Gunter L."/>
            <person name="Hamberger B."/>
            <person name="Heinze B."/>
            <person name="Helariutta Y."/>
            <person name="Henrissat B."/>
            <person name="Holligan D."/>
            <person name="Holt R."/>
            <person name="Huang W."/>
            <person name="Islam-Faridi N."/>
            <person name="Jones S."/>
            <person name="Jones-Rhoades M."/>
            <person name="Jorgensen R."/>
            <person name="Joshi C."/>
            <person name="Kangasjarvi J."/>
            <person name="Karlsson J."/>
            <person name="Kelleher C."/>
            <person name="Kirkpatrick R."/>
            <person name="Kirst M."/>
            <person name="Kohler A."/>
            <person name="Kalluri U."/>
            <person name="Larimer F."/>
            <person name="Leebens-Mack J."/>
            <person name="Leple J.C."/>
            <person name="Locascio P."/>
            <person name="Lou Y."/>
            <person name="Lucas S."/>
            <person name="Martin F."/>
            <person name="Montanini B."/>
            <person name="Napoli C."/>
            <person name="Nelson D.R."/>
            <person name="Nelson C."/>
            <person name="Nieminen K."/>
            <person name="Nilsson O."/>
            <person name="Pereda V."/>
            <person name="Peter G."/>
            <person name="Philippe R."/>
            <person name="Pilate G."/>
            <person name="Poliakov A."/>
            <person name="Razumovskaya J."/>
            <person name="Richardson P."/>
            <person name="Rinaldi C."/>
            <person name="Ritland K."/>
            <person name="Rouze P."/>
            <person name="Ryaboy D."/>
            <person name="Schmutz J."/>
            <person name="Schrader J."/>
            <person name="Segerman B."/>
            <person name="Shin H."/>
            <person name="Siddiqui A."/>
            <person name="Sterky F."/>
            <person name="Terry A."/>
            <person name="Tsai C.J."/>
            <person name="Uberbacher E."/>
            <person name="Unneberg P."/>
            <person name="Vahala J."/>
            <person name="Wall K."/>
            <person name="Wessler S."/>
            <person name="Yang G."/>
            <person name="Yin T."/>
            <person name="Douglas C."/>
            <person name="Marra M."/>
            <person name="Sandberg G."/>
            <person name="Van de Peer Y."/>
            <person name="Rokhsar D."/>
        </authorList>
    </citation>
    <scope>NUCLEOTIDE SEQUENCE [LARGE SCALE GENOMIC DNA]</scope>
    <source>
        <strain evidence="11">cv. Nisqually</strain>
    </source>
</reference>
<keyword evidence="4" id="KW-0325">Glycoprotein</keyword>
<feature type="compositionally biased region" description="Pro residues" evidence="7">
    <location>
        <begin position="41"/>
        <end position="60"/>
    </location>
</feature>
<organism evidence="10 11">
    <name type="scientific">Populus trichocarpa</name>
    <name type="common">Western balsam poplar</name>
    <name type="synonym">Populus balsamifera subsp. trichocarpa</name>
    <dbReference type="NCBI Taxonomy" id="3694"/>
    <lineage>
        <taxon>Eukaryota</taxon>
        <taxon>Viridiplantae</taxon>
        <taxon>Streptophyta</taxon>
        <taxon>Embryophyta</taxon>
        <taxon>Tracheophyta</taxon>
        <taxon>Spermatophyta</taxon>
        <taxon>Magnoliopsida</taxon>
        <taxon>eudicotyledons</taxon>
        <taxon>Gunneridae</taxon>
        <taxon>Pentapetalae</taxon>
        <taxon>rosids</taxon>
        <taxon>fabids</taxon>
        <taxon>Malpighiales</taxon>
        <taxon>Salicaceae</taxon>
        <taxon>Saliceae</taxon>
        <taxon>Populus</taxon>
    </lineage>
</organism>
<dbReference type="PROSITE" id="PS01095">
    <property type="entry name" value="GH18_1"/>
    <property type="match status" value="1"/>
</dbReference>
<dbReference type="InterPro" id="IPR029070">
    <property type="entry name" value="Chitinase_insertion_sf"/>
</dbReference>
<dbReference type="OMA" id="FYYCSGG"/>
<feature type="chain" id="PRO_5014474387" description="GH18 domain-containing protein" evidence="8">
    <location>
        <begin position="25"/>
        <end position="484"/>
    </location>
</feature>
<evidence type="ECO:0000313" key="11">
    <source>
        <dbReference type="Proteomes" id="UP000006729"/>
    </source>
</evidence>
<dbReference type="GO" id="GO:0005975">
    <property type="term" value="P:carbohydrate metabolic process"/>
    <property type="evidence" value="ECO:0007669"/>
    <property type="project" value="InterPro"/>
</dbReference>
<dbReference type="EMBL" id="CM009295">
    <property type="protein sequence ID" value="PNT33870.1"/>
    <property type="molecule type" value="Genomic_DNA"/>
</dbReference>
<keyword evidence="3 6" id="KW-0378">Hydrolase</keyword>
<dbReference type="FunFam" id="3.10.50.10:FF:000003">
    <property type="entry name" value="Class V chitinase CHIT5b"/>
    <property type="match status" value="1"/>
</dbReference>
<gene>
    <name evidence="10" type="ORF">POPTR_006G261800</name>
</gene>
<dbReference type="PROSITE" id="PS51910">
    <property type="entry name" value="GH18_2"/>
    <property type="match status" value="1"/>
</dbReference>
<feature type="region of interest" description="Disordered" evidence="7">
    <location>
        <begin position="76"/>
        <end position="96"/>
    </location>
</feature>
<accession>A0A2K2A8M3</accession>
<dbReference type="SUPFAM" id="SSF54556">
    <property type="entry name" value="Chitinase insertion domain"/>
    <property type="match status" value="1"/>
</dbReference>
<dbReference type="STRING" id="3694.A0A2K2A8M3"/>
<comment type="similarity">
    <text evidence="1">Belongs to the glycosyl hydrolase 18 family. Chitinase class V subfamily.</text>
</comment>
<dbReference type="PANTHER" id="PTHR11177:SF317">
    <property type="entry name" value="CHITINASE 12-RELATED"/>
    <property type="match status" value="1"/>
</dbReference>
<evidence type="ECO:0000313" key="10">
    <source>
        <dbReference type="EMBL" id="PNT33870.1"/>
    </source>
</evidence>
<evidence type="ECO:0000259" key="9">
    <source>
        <dbReference type="PROSITE" id="PS51910"/>
    </source>
</evidence>
<proteinExistence type="inferred from homology"/>
<dbReference type="Pfam" id="PF00704">
    <property type="entry name" value="Glyco_hydro_18"/>
    <property type="match status" value="1"/>
</dbReference>
<dbReference type="InterPro" id="IPR050314">
    <property type="entry name" value="Glycosyl_Hydrlase_18"/>
</dbReference>
<dbReference type="SMR" id="A0A2K2A8M3"/>
<dbReference type="SUPFAM" id="SSF51445">
    <property type="entry name" value="(Trans)glycosidases"/>
    <property type="match status" value="1"/>
</dbReference>